<evidence type="ECO:0000256" key="1">
    <source>
        <dbReference type="ARBA" id="ARBA00023015"/>
    </source>
</evidence>
<dbReference type="EMBL" id="DACTUL010000024">
    <property type="protein sequence ID" value="HAT6345208.1"/>
    <property type="molecule type" value="Genomic_DNA"/>
</dbReference>
<dbReference type="Pfam" id="PF07883">
    <property type="entry name" value="Cupin_2"/>
    <property type="match status" value="1"/>
</dbReference>
<dbReference type="GO" id="GO:0003700">
    <property type="term" value="F:DNA-binding transcription factor activity"/>
    <property type="evidence" value="ECO:0007669"/>
    <property type="project" value="TreeGrafter"/>
</dbReference>
<dbReference type="InterPro" id="IPR010982">
    <property type="entry name" value="Lambda_DNA-bd_dom_sf"/>
</dbReference>
<evidence type="ECO:0000256" key="3">
    <source>
        <dbReference type="ARBA" id="ARBA00023163"/>
    </source>
</evidence>
<dbReference type="Pfam" id="PF01381">
    <property type="entry name" value="HTH_3"/>
    <property type="match status" value="1"/>
</dbReference>
<evidence type="ECO:0000259" key="4">
    <source>
        <dbReference type="PROSITE" id="PS50943"/>
    </source>
</evidence>
<protein>
    <submittedName>
        <fullName evidence="5">Helix-turn-helix domain-containing protein</fullName>
    </submittedName>
</protein>
<reference evidence="5" key="2">
    <citation type="submission" date="2020-01" db="EMBL/GenBank/DDBJ databases">
        <authorList>
            <consortium name="NCBI Pathogen Detection Project"/>
        </authorList>
    </citation>
    <scope>NUCLEOTIDE SEQUENCE</scope>
    <source>
        <strain evidence="5">OLC2673_Aeromonas</strain>
    </source>
</reference>
<keyword evidence="2" id="KW-0238">DNA-binding</keyword>
<dbReference type="SUPFAM" id="SSF47413">
    <property type="entry name" value="lambda repressor-like DNA-binding domains"/>
    <property type="match status" value="1"/>
</dbReference>
<comment type="caution">
    <text evidence="5">The sequence shown here is derived from an EMBL/GenBank/DDBJ whole genome shotgun (WGS) entry which is preliminary data.</text>
</comment>
<dbReference type="GO" id="GO:0005829">
    <property type="term" value="C:cytosol"/>
    <property type="evidence" value="ECO:0007669"/>
    <property type="project" value="TreeGrafter"/>
</dbReference>
<evidence type="ECO:0000313" key="6">
    <source>
        <dbReference type="Proteomes" id="UP000859505"/>
    </source>
</evidence>
<feature type="domain" description="HTH cro/C1-type" evidence="4">
    <location>
        <begin position="53"/>
        <end position="107"/>
    </location>
</feature>
<dbReference type="CDD" id="cd00093">
    <property type="entry name" value="HTH_XRE"/>
    <property type="match status" value="1"/>
</dbReference>
<dbReference type="PANTHER" id="PTHR46797:SF23">
    <property type="entry name" value="HTH-TYPE TRANSCRIPTIONAL REGULATOR SUTR"/>
    <property type="match status" value="1"/>
</dbReference>
<evidence type="ECO:0000313" key="5">
    <source>
        <dbReference type="EMBL" id="HAT6345208.1"/>
    </source>
</evidence>
<dbReference type="InterPro" id="IPR014710">
    <property type="entry name" value="RmlC-like_jellyroll"/>
</dbReference>
<dbReference type="InterPro" id="IPR013096">
    <property type="entry name" value="Cupin_2"/>
</dbReference>
<dbReference type="InterPro" id="IPR001387">
    <property type="entry name" value="Cro/C1-type_HTH"/>
</dbReference>
<dbReference type="Proteomes" id="UP000859505">
    <property type="component" value="Unassembled WGS sequence"/>
</dbReference>
<proteinExistence type="predicted"/>
<dbReference type="CDD" id="cd02209">
    <property type="entry name" value="cupin_XRE_C"/>
    <property type="match status" value="1"/>
</dbReference>
<organism evidence="5 6">
    <name type="scientific">Aeromonas hydrophila</name>
    <dbReference type="NCBI Taxonomy" id="644"/>
    <lineage>
        <taxon>Bacteria</taxon>
        <taxon>Pseudomonadati</taxon>
        <taxon>Pseudomonadota</taxon>
        <taxon>Gammaproteobacteria</taxon>
        <taxon>Aeromonadales</taxon>
        <taxon>Aeromonadaceae</taxon>
        <taxon>Aeromonas</taxon>
    </lineage>
</organism>
<dbReference type="GO" id="GO:0003677">
    <property type="term" value="F:DNA binding"/>
    <property type="evidence" value="ECO:0007669"/>
    <property type="project" value="UniProtKB-KW"/>
</dbReference>
<keyword evidence="3" id="KW-0804">Transcription</keyword>
<dbReference type="InterPro" id="IPR011051">
    <property type="entry name" value="RmlC_Cupin_sf"/>
</dbReference>
<gene>
    <name evidence="5" type="ORF">JAJ28_002964</name>
</gene>
<evidence type="ECO:0000256" key="2">
    <source>
        <dbReference type="ARBA" id="ARBA00023125"/>
    </source>
</evidence>
<dbReference type="SUPFAM" id="SSF51182">
    <property type="entry name" value="RmlC-like cupins"/>
    <property type="match status" value="1"/>
</dbReference>
<reference evidence="5" key="1">
    <citation type="journal article" date="2018" name="Genome Biol.">
        <title>SKESA: strategic k-mer extension for scrupulous assemblies.</title>
        <authorList>
            <person name="Souvorov A."/>
            <person name="Agarwala R."/>
            <person name="Lipman D.J."/>
        </authorList>
    </citation>
    <scope>NUCLEOTIDE SEQUENCE</scope>
    <source>
        <strain evidence="5">OLC2673_Aeromonas</strain>
    </source>
</reference>
<dbReference type="Gene3D" id="1.10.260.40">
    <property type="entry name" value="lambda repressor-like DNA-binding domains"/>
    <property type="match status" value="1"/>
</dbReference>
<dbReference type="InterPro" id="IPR050807">
    <property type="entry name" value="TransReg_Diox_bact_type"/>
</dbReference>
<dbReference type="AlphaFoldDB" id="A0AAD3UCF6"/>
<dbReference type="PROSITE" id="PS50943">
    <property type="entry name" value="HTH_CROC1"/>
    <property type="match status" value="1"/>
</dbReference>
<name>A0AAD3UCF6_AERHY</name>
<sequence>MVTSLWGCDGLCVIAYNIASDYIAVRYSAQGDSSTYNKEAVMQEMNQHLAQRLKGLRSELGWSLDVAARETGVSKAMLGQIERGESSPTVATLWKIATGFRVSFSSFIEPTPAEQGEVLYRTADAIRQQPAGEGMQVAPLFPYEGRFGFELFELTLLPGYQRESEPHEPGVTEHVIVISGQMEVLVEGEWRSLTQGEAVRFAADRPHGYRNLGVAPAIFHNLIHYPGSRF</sequence>
<dbReference type="PANTHER" id="PTHR46797">
    <property type="entry name" value="HTH-TYPE TRANSCRIPTIONAL REGULATOR"/>
    <property type="match status" value="1"/>
</dbReference>
<dbReference type="Gene3D" id="2.60.120.10">
    <property type="entry name" value="Jelly Rolls"/>
    <property type="match status" value="1"/>
</dbReference>
<accession>A0AAD3UCF6</accession>
<dbReference type="SMART" id="SM00530">
    <property type="entry name" value="HTH_XRE"/>
    <property type="match status" value="1"/>
</dbReference>
<keyword evidence="1" id="KW-0805">Transcription regulation</keyword>